<proteinExistence type="predicted"/>
<accession>A0ABQ9HTC3</accession>
<name>A0ABQ9HTC3_9NEOP</name>
<feature type="region of interest" description="Disordered" evidence="1">
    <location>
        <begin position="48"/>
        <end position="67"/>
    </location>
</feature>
<feature type="compositionally biased region" description="Acidic residues" evidence="1">
    <location>
        <begin position="25"/>
        <end position="37"/>
    </location>
</feature>
<dbReference type="Proteomes" id="UP001159363">
    <property type="component" value="Chromosome X"/>
</dbReference>
<protein>
    <submittedName>
        <fullName evidence="2">Uncharacterized protein</fullName>
    </submittedName>
</protein>
<keyword evidence="3" id="KW-1185">Reference proteome</keyword>
<reference evidence="2 3" key="1">
    <citation type="submission" date="2023-02" db="EMBL/GenBank/DDBJ databases">
        <title>LHISI_Scaffold_Assembly.</title>
        <authorList>
            <person name="Stuart O.P."/>
            <person name="Cleave R."/>
            <person name="Magrath M.J.L."/>
            <person name="Mikheyev A.S."/>
        </authorList>
    </citation>
    <scope>NUCLEOTIDE SEQUENCE [LARGE SCALE GENOMIC DNA]</scope>
    <source>
        <strain evidence="2">Daus_M_001</strain>
        <tissue evidence="2">Leg muscle</tissue>
    </source>
</reference>
<dbReference type="EMBL" id="JARBHB010000004">
    <property type="protein sequence ID" value="KAJ8887350.1"/>
    <property type="molecule type" value="Genomic_DNA"/>
</dbReference>
<sequence length="67" mass="7613">MFINTLSISQWSVASWVIQEKDTSGEDEGNDDDEDGVTDIILKMSAMKQPPLKVMQKKEGLERQDRV</sequence>
<feature type="compositionally biased region" description="Basic and acidic residues" evidence="1">
    <location>
        <begin position="56"/>
        <end position="67"/>
    </location>
</feature>
<evidence type="ECO:0000313" key="2">
    <source>
        <dbReference type="EMBL" id="KAJ8887350.1"/>
    </source>
</evidence>
<feature type="region of interest" description="Disordered" evidence="1">
    <location>
        <begin position="20"/>
        <end position="39"/>
    </location>
</feature>
<comment type="caution">
    <text evidence="2">The sequence shown here is derived from an EMBL/GenBank/DDBJ whole genome shotgun (WGS) entry which is preliminary data.</text>
</comment>
<evidence type="ECO:0000313" key="3">
    <source>
        <dbReference type="Proteomes" id="UP001159363"/>
    </source>
</evidence>
<evidence type="ECO:0000256" key="1">
    <source>
        <dbReference type="SAM" id="MobiDB-lite"/>
    </source>
</evidence>
<gene>
    <name evidence="2" type="ORF">PR048_013565</name>
</gene>
<organism evidence="2 3">
    <name type="scientific">Dryococelus australis</name>
    <dbReference type="NCBI Taxonomy" id="614101"/>
    <lineage>
        <taxon>Eukaryota</taxon>
        <taxon>Metazoa</taxon>
        <taxon>Ecdysozoa</taxon>
        <taxon>Arthropoda</taxon>
        <taxon>Hexapoda</taxon>
        <taxon>Insecta</taxon>
        <taxon>Pterygota</taxon>
        <taxon>Neoptera</taxon>
        <taxon>Polyneoptera</taxon>
        <taxon>Phasmatodea</taxon>
        <taxon>Verophasmatodea</taxon>
        <taxon>Anareolatae</taxon>
        <taxon>Phasmatidae</taxon>
        <taxon>Eurycanthinae</taxon>
        <taxon>Dryococelus</taxon>
    </lineage>
</organism>